<dbReference type="PANTHER" id="PTHR33499:SF43">
    <property type="entry name" value="TRANSPOSASE, PTTA_EN_SPM, PLANT"/>
    <property type="match status" value="1"/>
</dbReference>
<accession>A0A1R3KPF7</accession>
<evidence type="ECO:0000313" key="2">
    <source>
        <dbReference type="Proteomes" id="UP000187203"/>
    </source>
</evidence>
<organism evidence="1 2">
    <name type="scientific">Corchorus olitorius</name>
    <dbReference type="NCBI Taxonomy" id="93759"/>
    <lineage>
        <taxon>Eukaryota</taxon>
        <taxon>Viridiplantae</taxon>
        <taxon>Streptophyta</taxon>
        <taxon>Embryophyta</taxon>
        <taxon>Tracheophyta</taxon>
        <taxon>Spermatophyta</taxon>
        <taxon>Magnoliopsida</taxon>
        <taxon>eudicotyledons</taxon>
        <taxon>Gunneridae</taxon>
        <taxon>Pentapetalae</taxon>
        <taxon>rosids</taxon>
        <taxon>malvids</taxon>
        <taxon>Malvales</taxon>
        <taxon>Malvaceae</taxon>
        <taxon>Grewioideae</taxon>
        <taxon>Apeibeae</taxon>
        <taxon>Corchorus</taxon>
    </lineage>
</organism>
<dbReference type="PANTHER" id="PTHR33499">
    <property type="entry name" value="OS12G0282400 PROTEIN-RELATED"/>
    <property type="match status" value="1"/>
</dbReference>
<name>A0A1R3KPF7_9ROSI</name>
<reference evidence="2" key="1">
    <citation type="submission" date="2013-09" db="EMBL/GenBank/DDBJ databases">
        <title>Corchorus olitorius genome sequencing.</title>
        <authorList>
            <person name="Alam M."/>
            <person name="Haque M.S."/>
            <person name="Islam M.S."/>
            <person name="Emdad E.M."/>
            <person name="Islam M.M."/>
            <person name="Ahmed B."/>
            <person name="Halim A."/>
            <person name="Hossen Q.M.M."/>
            <person name="Hossain M.Z."/>
            <person name="Ahmed R."/>
            <person name="Khan M.M."/>
            <person name="Islam R."/>
            <person name="Rashid M.M."/>
            <person name="Khan S.A."/>
            <person name="Rahman M.S."/>
            <person name="Alam M."/>
            <person name="Yahiya A.S."/>
            <person name="Khan M.S."/>
            <person name="Azam M.S."/>
            <person name="Haque T."/>
            <person name="Lashkar M.Z.H."/>
            <person name="Akhand A.I."/>
            <person name="Morshed G."/>
            <person name="Roy S."/>
            <person name="Uddin K.S."/>
            <person name="Rabeya T."/>
            <person name="Hossain A.S."/>
            <person name="Chowdhury A."/>
            <person name="Snigdha A.R."/>
            <person name="Mortoza M.S."/>
            <person name="Matin S.A."/>
            <person name="Hoque S.M.E."/>
            <person name="Islam M.K."/>
            <person name="Roy D.K."/>
            <person name="Haider R."/>
            <person name="Moosa M.M."/>
            <person name="Elias S.M."/>
            <person name="Hasan A.M."/>
            <person name="Jahan S."/>
            <person name="Shafiuddin M."/>
            <person name="Mahmood N."/>
            <person name="Shommy N.S."/>
        </authorList>
    </citation>
    <scope>NUCLEOTIDE SEQUENCE [LARGE SCALE GENOMIC DNA]</scope>
    <source>
        <strain evidence="2">cv. O-4</strain>
    </source>
</reference>
<keyword evidence="2" id="KW-1185">Reference proteome</keyword>
<proteinExistence type="predicted"/>
<dbReference type="OrthoDB" id="1932595at2759"/>
<dbReference type="Proteomes" id="UP000187203">
    <property type="component" value="Unassembled WGS sequence"/>
</dbReference>
<evidence type="ECO:0000313" key="1">
    <source>
        <dbReference type="EMBL" id="OMP08961.1"/>
    </source>
</evidence>
<dbReference type="EMBL" id="AWUE01012536">
    <property type="protein sequence ID" value="OMP08961.1"/>
    <property type="molecule type" value="Genomic_DNA"/>
</dbReference>
<protein>
    <submittedName>
        <fullName evidence="1">Uncharacterized protein</fullName>
    </submittedName>
</protein>
<comment type="caution">
    <text evidence="1">The sequence shown here is derived from an EMBL/GenBank/DDBJ whole genome shotgun (WGS) entry which is preliminary data.</text>
</comment>
<dbReference type="AlphaFoldDB" id="A0A1R3KPF7"/>
<gene>
    <name evidence="1" type="ORF">COLO4_05951</name>
</gene>
<sequence length="342" mass="39217">MVPNKQWMDIEDRTSEDYVEGVDAFLNYATWRHHVETKADIAKDTNTSVRDAEVFDMLCDACGVTGTQSNGISDMDGNAEDNNEHVPNDEAAMFYELLNDAKQPLYDECKDSKLSFIVKLLHLKGLHHASGSYFNSQLQLHRDTLGEKNGRRQYKGKRLDLKTQGGTVKLIVHLASDRLRPVGPTAWDLANYCGFTERTLAPVDAKNWEEAYRSSGEEMLNAIKELFECPTDERRFDKYCKLSMGKLYTAWRNRLHTFYKSLEIAEEASENLLEGLKQHQWDSLIDSVFEDAEFKKVNERNSSNAKKRKQVHTTGNTSFAEVEDRLLDLRPVCYLESTKFGF</sequence>